<reference evidence="12 13" key="1">
    <citation type="submission" date="2014-01" db="EMBL/GenBank/DDBJ databases">
        <title>Draft genome sequencing of Bacillus alcalophilus CGMCC 1.3604.</title>
        <authorList>
            <person name="Yang J."/>
            <person name="Diao L."/>
            <person name="Yang S."/>
        </authorList>
    </citation>
    <scope>NUCLEOTIDE SEQUENCE [LARGE SCALE GENOMIC DNA]</scope>
    <source>
        <strain evidence="12 13">CGMCC 1.3604</strain>
    </source>
</reference>
<evidence type="ECO:0000256" key="9">
    <source>
        <dbReference type="PROSITE-ProRule" id="PRU10141"/>
    </source>
</evidence>
<dbReference type="Proteomes" id="UP000297014">
    <property type="component" value="Unassembled WGS sequence"/>
</dbReference>
<dbReference type="RefSeq" id="WP_003324152.1">
    <property type="nucleotide sequence ID" value="NZ_ALPT02000041.1"/>
</dbReference>
<dbReference type="GO" id="GO:0005524">
    <property type="term" value="F:ATP binding"/>
    <property type="evidence" value="ECO:0007669"/>
    <property type="project" value="UniProtKB-UniRule"/>
</dbReference>
<evidence type="ECO:0000313" key="12">
    <source>
        <dbReference type="EMBL" id="THG88889.1"/>
    </source>
</evidence>
<dbReference type="Gene3D" id="3.30.200.20">
    <property type="entry name" value="Phosphorylase Kinase, domain 1"/>
    <property type="match status" value="1"/>
</dbReference>
<organism evidence="12 13">
    <name type="scientific">Alkalihalobacillus alcalophilus ATCC 27647 = CGMCC 1.3604</name>
    <dbReference type="NCBI Taxonomy" id="1218173"/>
    <lineage>
        <taxon>Bacteria</taxon>
        <taxon>Bacillati</taxon>
        <taxon>Bacillota</taxon>
        <taxon>Bacilli</taxon>
        <taxon>Bacillales</taxon>
        <taxon>Bacillaceae</taxon>
        <taxon>Alkalihalobacillus</taxon>
    </lineage>
</organism>
<dbReference type="CDD" id="cd14014">
    <property type="entry name" value="STKc_PknB_like"/>
    <property type="match status" value="1"/>
</dbReference>
<dbReference type="InterPro" id="IPR008271">
    <property type="entry name" value="Ser/Thr_kinase_AS"/>
</dbReference>
<dbReference type="EC" id="2.7.11.1" evidence="1"/>
<gene>
    <name evidence="12" type="ORF">AJ85_20755</name>
</gene>
<dbReference type="PROSITE" id="PS00108">
    <property type="entry name" value="PROTEIN_KINASE_ST"/>
    <property type="match status" value="1"/>
</dbReference>
<evidence type="ECO:0000256" key="4">
    <source>
        <dbReference type="ARBA" id="ARBA00022741"/>
    </source>
</evidence>
<keyword evidence="10" id="KW-1133">Transmembrane helix</keyword>
<dbReference type="PROSITE" id="PS50011">
    <property type="entry name" value="PROTEIN_KINASE_DOM"/>
    <property type="match status" value="1"/>
</dbReference>
<keyword evidence="5" id="KW-0418">Kinase</keyword>
<dbReference type="Pfam" id="PF00069">
    <property type="entry name" value="Pkinase"/>
    <property type="match status" value="1"/>
</dbReference>
<evidence type="ECO:0000256" key="1">
    <source>
        <dbReference type="ARBA" id="ARBA00012513"/>
    </source>
</evidence>
<evidence type="ECO:0000256" key="10">
    <source>
        <dbReference type="SAM" id="Phobius"/>
    </source>
</evidence>
<comment type="catalytic activity">
    <reaction evidence="7">
        <text>L-threonyl-[protein] + ATP = O-phospho-L-threonyl-[protein] + ADP + H(+)</text>
        <dbReference type="Rhea" id="RHEA:46608"/>
        <dbReference type="Rhea" id="RHEA-COMP:11060"/>
        <dbReference type="Rhea" id="RHEA-COMP:11605"/>
        <dbReference type="ChEBI" id="CHEBI:15378"/>
        <dbReference type="ChEBI" id="CHEBI:30013"/>
        <dbReference type="ChEBI" id="CHEBI:30616"/>
        <dbReference type="ChEBI" id="CHEBI:61977"/>
        <dbReference type="ChEBI" id="CHEBI:456216"/>
        <dbReference type="EC" id="2.7.11.1"/>
    </reaction>
</comment>
<accession>A0A4S4JZ20</accession>
<protein>
    <recommendedName>
        <fullName evidence="1">non-specific serine/threonine protein kinase</fullName>
        <ecNumber evidence="1">2.7.11.1</ecNumber>
    </recommendedName>
</protein>
<evidence type="ECO:0000256" key="3">
    <source>
        <dbReference type="ARBA" id="ARBA00022679"/>
    </source>
</evidence>
<evidence type="ECO:0000256" key="5">
    <source>
        <dbReference type="ARBA" id="ARBA00022777"/>
    </source>
</evidence>
<dbReference type="GO" id="GO:0004674">
    <property type="term" value="F:protein serine/threonine kinase activity"/>
    <property type="evidence" value="ECO:0007669"/>
    <property type="project" value="UniProtKB-KW"/>
</dbReference>
<dbReference type="SMART" id="SM00220">
    <property type="entry name" value="S_TKc"/>
    <property type="match status" value="1"/>
</dbReference>
<evidence type="ECO:0000313" key="13">
    <source>
        <dbReference type="Proteomes" id="UP000297014"/>
    </source>
</evidence>
<feature type="transmembrane region" description="Helical" evidence="10">
    <location>
        <begin position="201"/>
        <end position="219"/>
    </location>
</feature>
<keyword evidence="4 9" id="KW-0547">Nucleotide-binding</keyword>
<dbReference type="InterPro" id="IPR000719">
    <property type="entry name" value="Prot_kinase_dom"/>
</dbReference>
<comment type="caution">
    <text evidence="12">The sequence shown here is derived from an EMBL/GenBank/DDBJ whole genome shotgun (WGS) entry which is preliminary data.</text>
</comment>
<dbReference type="PROSITE" id="PS00107">
    <property type="entry name" value="PROTEIN_KINASE_ATP"/>
    <property type="match status" value="1"/>
</dbReference>
<keyword evidence="10" id="KW-0812">Transmembrane</keyword>
<dbReference type="PANTHER" id="PTHR24363:SF0">
    <property type="entry name" value="SERINE_THREONINE KINASE LIKE DOMAIN CONTAINING 1"/>
    <property type="match status" value="1"/>
</dbReference>
<feature type="domain" description="Protein kinase" evidence="11">
    <location>
        <begin position="18"/>
        <end position="262"/>
    </location>
</feature>
<keyword evidence="2" id="KW-0723">Serine/threonine-protein kinase</keyword>
<sequence length="305" mass="35105">MAKHDIHFQAGDVLKERYEIIRQIGAGGMSAVYLAKDIHDHNQLWAVKVADMKQKISRRLFSEAKLLSELNHSGLPQIADFFASEDERYFFLVQEFVDGRSLLEVYENQEEPFSEEEVLNISLALAEILDYLHSQQPAIIYRDLKPGNIMITTDGQVKLIDFGIARKFDEGKLKDTLQIGTVGFAAPEQFEKQQSDTRTDLFTLGALMYYLLSGGKFVYITQKPIQHFRTGLTKATRTCLEALVQLEPDKRPQSITEVKEYLRSGLVQLQKSTWRHQLNWWLITKYSVSILSLIAVCLYIYFDQL</sequence>
<keyword evidence="3" id="KW-0808">Transferase</keyword>
<feature type="binding site" evidence="9">
    <location>
        <position position="48"/>
    </location>
    <ligand>
        <name>ATP</name>
        <dbReference type="ChEBI" id="CHEBI:30616"/>
    </ligand>
</feature>
<comment type="catalytic activity">
    <reaction evidence="8">
        <text>L-seryl-[protein] + ATP = O-phospho-L-seryl-[protein] + ADP + H(+)</text>
        <dbReference type="Rhea" id="RHEA:17989"/>
        <dbReference type="Rhea" id="RHEA-COMP:9863"/>
        <dbReference type="Rhea" id="RHEA-COMP:11604"/>
        <dbReference type="ChEBI" id="CHEBI:15378"/>
        <dbReference type="ChEBI" id="CHEBI:29999"/>
        <dbReference type="ChEBI" id="CHEBI:30616"/>
        <dbReference type="ChEBI" id="CHEBI:83421"/>
        <dbReference type="ChEBI" id="CHEBI:456216"/>
        <dbReference type="EC" id="2.7.11.1"/>
    </reaction>
</comment>
<keyword evidence="10" id="KW-0472">Membrane</keyword>
<dbReference type="AlphaFoldDB" id="A0A4S4JZ20"/>
<evidence type="ECO:0000256" key="7">
    <source>
        <dbReference type="ARBA" id="ARBA00047899"/>
    </source>
</evidence>
<evidence type="ECO:0000259" key="11">
    <source>
        <dbReference type="PROSITE" id="PS50011"/>
    </source>
</evidence>
<evidence type="ECO:0000256" key="2">
    <source>
        <dbReference type="ARBA" id="ARBA00022527"/>
    </source>
</evidence>
<proteinExistence type="predicted"/>
<dbReference type="Gene3D" id="1.10.510.10">
    <property type="entry name" value="Transferase(Phosphotransferase) domain 1"/>
    <property type="match status" value="1"/>
</dbReference>
<dbReference type="OrthoDB" id="9788659at2"/>
<evidence type="ECO:0000256" key="8">
    <source>
        <dbReference type="ARBA" id="ARBA00048679"/>
    </source>
</evidence>
<name>A0A4S4JZ20_ALKAL</name>
<dbReference type="InterPro" id="IPR011009">
    <property type="entry name" value="Kinase-like_dom_sf"/>
</dbReference>
<dbReference type="InterPro" id="IPR017441">
    <property type="entry name" value="Protein_kinase_ATP_BS"/>
</dbReference>
<keyword evidence="6 9" id="KW-0067">ATP-binding</keyword>
<dbReference type="EMBL" id="JALP01000298">
    <property type="protein sequence ID" value="THG88889.1"/>
    <property type="molecule type" value="Genomic_DNA"/>
</dbReference>
<dbReference type="PANTHER" id="PTHR24363">
    <property type="entry name" value="SERINE/THREONINE PROTEIN KINASE"/>
    <property type="match status" value="1"/>
</dbReference>
<feature type="transmembrane region" description="Helical" evidence="10">
    <location>
        <begin position="280"/>
        <end position="302"/>
    </location>
</feature>
<evidence type="ECO:0000256" key="6">
    <source>
        <dbReference type="ARBA" id="ARBA00022840"/>
    </source>
</evidence>
<dbReference type="SUPFAM" id="SSF56112">
    <property type="entry name" value="Protein kinase-like (PK-like)"/>
    <property type="match status" value="1"/>
</dbReference>